<sequence>MKRILYIITLIAITQLSKAQSNVFPDIGNVGVGTTGPQSKLHVQSNLQSNTASRGYSAATFQGNDGILTIGQLLGLGSDNYGMWLQSQSSSETVHPYFPLTLQPIGGNTIINPSTGNVVIGTTTVNNLGRFQVNGGAYFNSDIRLLTGVNTADVSYGVGKELSEGNSAFFGWRYNSGNPYAFITTYGETTPLTLMPDAEGKVGIGTSSPFTKFHSYGSLFTVGNESTYSALFSNNSNKGVVIGYDTTNDIGHIGSINPSVKWTDLALNVNGGNVGIGATSPSQKLTVDTRQISANSGVPANVGTNQNGIMRLQVDGNSWGEILDFGMNVLPSYAWLQATNRGNLGINYSLSLNPNGGNVGIGTTTPDSKLAVNGTIHSKEVKVDMTGWSDFVFKKEYNLPTLEEVEKHIAEKGHLENIPSEEEVLRYGINLGEMNAKLLQKIEELTLYVIEMKKEITTLKENKK</sequence>
<protein>
    <recommendedName>
        <fullName evidence="4">Peptidase S74 domain-containing protein</fullName>
    </recommendedName>
</protein>
<dbReference type="PATRIC" id="fig|1492738.3.peg.2211"/>
<gene>
    <name evidence="2" type="ORF">FEM21_22230</name>
</gene>
<name>A0A066WUR2_9FLAO</name>
<dbReference type="RefSeq" id="WP_051627568.1">
    <property type="nucleotide sequence ID" value="NZ_JNCA01000020.1"/>
</dbReference>
<organism evidence="2 3">
    <name type="scientific">Flavobacterium seoulense</name>
    <dbReference type="NCBI Taxonomy" id="1492738"/>
    <lineage>
        <taxon>Bacteria</taxon>
        <taxon>Pseudomonadati</taxon>
        <taxon>Bacteroidota</taxon>
        <taxon>Flavobacteriia</taxon>
        <taxon>Flavobacteriales</taxon>
        <taxon>Flavobacteriaceae</taxon>
        <taxon>Flavobacterium</taxon>
    </lineage>
</organism>
<evidence type="ECO:0008006" key="4">
    <source>
        <dbReference type="Google" id="ProtNLM"/>
    </source>
</evidence>
<evidence type="ECO:0000313" key="2">
    <source>
        <dbReference type="EMBL" id="KDN54709.1"/>
    </source>
</evidence>
<comment type="caution">
    <text evidence="2">The sequence shown here is derived from an EMBL/GenBank/DDBJ whole genome shotgun (WGS) entry which is preliminary data.</text>
</comment>
<keyword evidence="3" id="KW-1185">Reference proteome</keyword>
<dbReference type="AlphaFoldDB" id="A0A066WUR2"/>
<keyword evidence="1" id="KW-0732">Signal</keyword>
<feature type="signal peptide" evidence="1">
    <location>
        <begin position="1"/>
        <end position="19"/>
    </location>
</feature>
<accession>A0A066WUR2</accession>
<dbReference type="Proteomes" id="UP000027064">
    <property type="component" value="Unassembled WGS sequence"/>
</dbReference>
<dbReference type="STRING" id="1492738.FEM21_22230"/>
<reference evidence="2 3" key="1">
    <citation type="submission" date="2014-05" db="EMBL/GenBank/DDBJ databases">
        <title>Genome Sequence of Flavobacterium sp. EM1321.</title>
        <authorList>
            <person name="Shin S.-K."/>
            <person name="Yi H."/>
        </authorList>
    </citation>
    <scope>NUCLEOTIDE SEQUENCE [LARGE SCALE GENOMIC DNA]</scope>
    <source>
        <strain evidence="2 3">EM1321</strain>
    </source>
</reference>
<feature type="chain" id="PRO_5005406797" description="Peptidase S74 domain-containing protein" evidence="1">
    <location>
        <begin position="20"/>
        <end position="464"/>
    </location>
</feature>
<evidence type="ECO:0000313" key="3">
    <source>
        <dbReference type="Proteomes" id="UP000027064"/>
    </source>
</evidence>
<dbReference type="EMBL" id="JNCA01000020">
    <property type="protein sequence ID" value="KDN54709.1"/>
    <property type="molecule type" value="Genomic_DNA"/>
</dbReference>
<proteinExistence type="predicted"/>
<evidence type="ECO:0000256" key="1">
    <source>
        <dbReference type="SAM" id="SignalP"/>
    </source>
</evidence>
<dbReference type="eggNOG" id="COG1044">
    <property type="taxonomic scope" value="Bacteria"/>
</dbReference>